<evidence type="ECO:0000313" key="2">
    <source>
        <dbReference type="EMBL" id="GJF00904.1"/>
    </source>
</evidence>
<evidence type="ECO:0000313" key="3">
    <source>
        <dbReference type="Proteomes" id="UP000703269"/>
    </source>
</evidence>
<feature type="compositionally biased region" description="Basic and acidic residues" evidence="1">
    <location>
        <begin position="102"/>
        <end position="133"/>
    </location>
</feature>
<dbReference type="AlphaFoldDB" id="A0A9P3LMJ0"/>
<sequence>MAGPTFPGFQSPDEALAGTERSPTPTRTKARRDRWHDVRLHLDAATPAASKPPQAAPQARVQPGKDEDQVRHAPSAAAGTTCDCTPVQPCSRQVRRRKRSRHADTGTREHAVRGEGEAQPRTDEAPAMHERRPGRAQTKPKPRANATRARRGRRPSAIAGTTWNCTLMQPRSRQVHRRKRSRPAGTRTRQHAPRTVEAPAAYEGSPSAGAGTTCNCTSVQPRPR</sequence>
<feature type="compositionally biased region" description="Low complexity" evidence="1">
    <location>
        <begin position="44"/>
        <end position="62"/>
    </location>
</feature>
<comment type="caution">
    <text evidence="2">The sequence shown here is derived from an EMBL/GenBank/DDBJ whole genome shotgun (WGS) entry which is preliminary data.</text>
</comment>
<organism evidence="2 3">
    <name type="scientific">Phanerochaete sordida</name>
    <dbReference type="NCBI Taxonomy" id="48140"/>
    <lineage>
        <taxon>Eukaryota</taxon>
        <taxon>Fungi</taxon>
        <taxon>Dikarya</taxon>
        <taxon>Basidiomycota</taxon>
        <taxon>Agaricomycotina</taxon>
        <taxon>Agaricomycetes</taxon>
        <taxon>Polyporales</taxon>
        <taxon>Phanerochaetaceae</taxon>
        <taxon>Phanerochaete</taxon>
    </lineage>
</organism>
<reference evidence="2 3" key="1">
    <citation type="submission" date="2021-08" db="EMBL/GenBank/DDBJ databases">
        <title>Draft Genome Sequence of Phanerochaete sordida strain YK-624.</title>
        <authorList>
            <person name="Mori T."/>
            <person name="Dohra H."/>
            <person name="Suzuki T."/>
            <person name="Kawagishi H."/>
            <person name="Hirai H."/>
        </authorList>
    </citation>
    <scope>NUCLEOTIDE SEQUENCE [LARGE SCALE GENOMIC DNA]</scope>
    <source>
        <strain evidence="2 3">YK-624</strain>
    </source>
</reference>
<feature type="compositionally biased region" description="Basic residues" evidence="1">
    <location>
        <begin position="173"/>
        <end position="192"/>
    </location>
</feature>
<accession>A0A9P3LMJ0</accession>
<dbReference type="EMBL" id="BPQB01000236">
    <property type="protein sequence ID" value="GJF00904.1"/>
    <property type="molecule type" value="Genomic_DNA"/>
</dbReference>
<feature type="compositionally biased region" description="Basic residues" evidence="1">
    <location>
        <begin position="134"/>
        <end position="154"/>
    </location>
</feature>
<feature type="region of interest" description="Disordered" evidence="1">
    <location>
        <begin position="1"/>
        <end position="224"/>
    </location>
</feature>
<evidence type="ECO:0000256" key="1">
    <source>
        <dbReference type="SAM" id="MobiDB-lite"/>
    </source>
</evidence>
<protein>
    <submittedName>
        <fullName evidence="2">Uncharacterized protein</fullName>
    </submittedName>
</protein>
<dbReference type="Proteomes" id="UP000703269">
    <property type="component" value="Unassembled WGS sequence"/>
</dbReference>
<name>A0A9P3LMJ0_9APHY</name>
<keyword evidence="3" id="KW-1185">Reference proteome</keyword>
<feature type="compositionally biased region" description="Polar residues" evidence="1">
    <location>
        <begin position="210"/>
        <end position="224"/>
    </location>
</feature>
<gene>
    <name evidence="2" type="ORF">PsYK624_172080</name>
</gene>
<proteinExistence type="predicted"/>